<feature type="transmembrane region" description="Helical" evidence="9">
    <location>
        <begin position="205"/>
        <end position="231"/>
    </location>
</feature>
<dbReference type="PROSITE" id="PS01219">
    <property type="entry name" value="AMMONIUM_TRANSP"/>
    <property type="match status" value="1"/>
</dbReference>
<dbReference type="PANTHER" id="PTHR43029:SF10">
    <property type="entry name" value="AMMONIUM TRANSPORTER MEP2"/>
    <property type="match status" value="1"/>
</dbReference>
<evidence type="ECO:0000256" key="5">
    <source>
        <dbReference type="ARBA" id="ARBA00022989"/>
    </source>
</evidence>
<keyword evidence="10" id="KW-0732">Signal</keyword>
<feature type="signal peptide" evidence="10">
    <location>
        <begin position="1"/>
        <end position="21"/>
    </location>
</feature>
<keyword evidence="6 9" id="KW-0472">Membrane</keyword>
<sequence length="468" mass="48520">MWTALTTIALFSIPLMGTALAEPVTAEAAKAAADQAASQADTAFMLISAALVLLMTPGLAFFYGGFVRSRNVLNTMMMSFILMGIVGTSWILWGYSLSFAPGTPFIGGLQWLFLNGVGLETTGYLAGSQPDAVVSYAGTIPHQTFMIYQAMFAIITPALISGAIVERISFKAYFWFIVLWSGILYPIFAHMVWAKGGFLGLYGGLGALDFAGGTVVHISSGVSALVAAWVLGPRKTYPNQPAAPHNVPYILLGAGLLWFGWFGFNGGSALASGSLATVAFVATTTSASAAGLVWVILEWILRGKPTAVGIATGAVAGLVGITPAAGFVTPVAALLIGAITATACFFAVSLKAKLQFDDSLDTFPVHGVGGTIGAILTGIFATKAVNSAGADGLLAGNATQVLTQIEAVAITYVLAALGTIVILKVLSAVFGGLRVHPDAEFQGVDIHEHGEEGYGEEVTAGFMMTRVE</sequence>
<name>A0AA96WTZ3_LEPBY</name>
<feature type="chain" id="PRO_5041676113" description="Ammonium transporter" evidence="10">
    <location>
        <begin position="22"/>
        <end position="468"/>
    </location>
</feature>
<dbReference type="NCBIfam" id="TIGR00836">
    <property type="entry name" value="amt"/>
    <property type="match status" value="1"/>
</dbReference>
<evidence type="ECO:0000256" key="8">
    <source>
        <dbReference type="ARBA" id="ARBA00050025"/>
    </source>
</evidence>
<evidence type="ECO:0000256" key="6">
    <source>
        <dbReference type="ARBA" id="ARBA00023136"/>
    </source>
</evidence>
<reference evidence="12" key="1">
    <citation type="journal article" date="2023" name="Plants (Basel)">
        <title>Genomic Analysis of Leptolyngbya boryana CZ1 Reveals Efficient Carbon Fixation Modules.</title>
        <authorList>
            <person name="Bai X."/>
            <person name="Wang H."/>
            <person name="Cheng W."/>
            <person name="Wang J."/>
            <person name="Ma M."/>
            <person name="Hu H."/>
            <person name="Song Z."/>
            <person name="Ma H."/>
            <person name="Fan Y."/>
            <person name="Du C."/>
            <person name="Xu J."/>
        </authorList>
    </citation>
    <scope>NUCLEOTIDE SEQUENCE</scope>
    <source>
        <strain evidence="12">CZ1</strain>
    </source>
</reference>
<dbReference type="AlphaFoldDB" id="A0AA96WTZ3"/>
<dbReference type="InterPro" id="IPR001905">
    <property type="entry name" value="Ammonium_transpt"/>
</dbReference>
<dbReference type="InterPro" id="IPR018047">
    <property type="entry name" value="Ammonium_transpt_CS"/>
</dbReference>
<evidence type="ECO:0000256" key="9">
    <source>
        <dbReference type="RuleBase" id="RU362002"/>
    </source>
</evidence>
<feature type="transmembrane region" description="Helical" evidence="9">
    <location>
        <begin position="243"/>
        <end position="264"/>
    </location>
</feature>
<evidence type="ECO:0000256" key="7">
    <source>
        <dbReference type="ARBA" id="ARBA00023177"/>
    </source>
</evidence>
<dbReference type="PANTHER" id="PTHR43029">
    <property type="entry name" value="AMMONIUM TRANSPORTER MEP2"/>
    <property type="match status" value="1"/>
</dbReference>
<evidence type="ECO:0000313" key="12">
    <source>
        <dbReference type="EMBL" id="WNZ45542.1"/>
    </source>
</evidence>
<proteinExistence type="inferred from homology"/>
<dbReference type="InterPro" id="IPR024041">
    <property type="entry name" value="NH4_transpt_AmtB-like_dom"/>
</dbReference>
<feature type="transmembrane region" description="Helical" evidence="9">
    <location>
        <begin position="270"/>
        <end position="295"/>
    </location>
</feature>
<feature type="transmembrane region" description="Helical" evidence="9">
    <location>
        <begin position="331"/>
        <end position="350"/>
    </location>
</feature>
<keyword evidence="7 9" id="KW-0924">Ammonia transport</keyword>
<evidence type="ECO:0000256" key="4">
    <source>
        <dbReference type="ARBA" id="ARBA00022692"/>
    </source>
</evidence>
<accession>A0AA96WTZ3</accession>
<feature type="transmembrane region" description="Helical" evidence="9">
    <location>
        <begin position="401"/>
        <end position="426"/>
    </location>
</feature>
<keyword evidence="4 9" id="KW-0812">Transmembrane</keyword>
<comment type="similarity">
    <text evidence="2 9">Belongs to the ammonia transporter channel (TC 1.A.11.2) family.</text>
</comment>
<feature type="transmembrane region" description="Helical" evidence="9">
    <location>
        <begin position="43"/>
        <end position="64"/>
    </location>
</feature>
<dbReference type="InterPro" id="IPR029020">
    <property type="entry name" value="Ammonium/urea_transptr"/>
</dbReference>
<feature type="transmembrane region" description="Helical" evidence="9">
    <location>
        <begin position="145"/>
        <end position="165"/>
    </location>
</feature>
<protein>
    <recommendedName>
        <fullName evidence="8 9">Ammonium transporter</fullName>
    </recommendedName>
</protein>
<keyword evidence="3 9" id="KW-0813">Transport</keyword>
<evidence type="ECO:0000259" key="11">
    <source>
        <dbReference type="Pfam" id="PF00909"/>
    </source>
</evidence>
<feature type="transmembrane region" description="Helical" evidence="9">
    <location>
        <begin position="307"/>
        <end position="325"/>
    </location>
</feature>
<reference evidence="12" key="2">
    <citation type="submission" date="2023-07" db="EMBL/GenBank/DDBJ databases">
        <authorList>
            <person name="Bai X.-H."/>
            <person name="Wang H.-H."/>
            <person name="Wang J."/>
            <person name="Ma M.-Y."/>
            <person name="Hu H.-H."/>
            <person name="Song Z.-L."/>
            <person name="Ma H.-G."/>
            <person name="Fan Y."/>
            <person name="Du C.-Y."/>
            <person name="Xu J.-C."/>
        </authorList>
    </citation>
    <scope>NUCLEOTIDE SEQUENCE</scope>
    <source>
        <strain evidence="12">CZ1</strain>
    </source>
</reference>
<feature type="transmembrane region" description="Helical" evidence="9">
    <location>
        <begin position="172"/>
        <end position="193"/>
    </location>
</feature>
<dbReference type="RefSeq" id="WP_268241959.1">
    <property type="nucleotide sequence ID" value="NZ_CP130144.1"/>
</dbReference>
<feature type="transmembrane region" description="Helical" evidence="9">
    <location>
        <begin position="76"/>
        <end position="95"/>
    </location>
</feature>
<feature type="transmembrane region" description="Helical" evidence="9">
    <location>
        <begin position="362"/>
        <end position="381"/>
    </location>
</feature>
<evidence type="ECO:0000256" key="10">
    <source>
        <dbReference type="SAM" id="SignalP"/>
    </source>
</evidence>
<organism evidence="12">
    <name type="scientific">Leptolyngbya boryana CZ1</name>
    <dbReference type="NCBI Taxonomy" id="3060204"/>
    <lineage>
        <taxon>Bacteria</taxon>
        <taxon>Bacillati</taxon>
        <taxon>Cyanobacteriota</taxon>
        <taxon>Cyanophyceae</taxon>
        <taxon>Leptolyngbyales</taxon>
        <taxon>Leptolyngbyaceae</taxon>
        <taxon>Leptolyngbya group</taxon>
        <taxon>Leptolyngbya</taxon>
    </lineage>
</organism>
<dbReference type="GO" id="GO:0008519">
    <property type="term" value="F:ammonium channel activity"/>
    <property type="evidence" value="ECO:0007669"/>
    <property type="project" value="InterPro"/>
</dbReference>
<gene>
    <name evidence="12" type="ORF">Q2T42_27505</name>
</gene>
<keyword evidence="5 9" id="KW-1133">Transmembrane helix</keyword>
<dbReference type="GO" id="GO:0005886">
    <property type="term" value="C:plasma membrane"/>
    <property type="evidence" value="ECO:0007669"/>
    <property type="project" value="UniProtKB-SubCell"/>
</dbReference>
<dbReference type="SUPFAM" id="SSF111352">
    <property type="entry name" value="Ammonium transporter"/>
    <property type="match status" value="1"/>
</dbReference>
<dbReference type="Pfam" id="PF00909">
    <property type="entry name" value="Ammonium_transp"/>
    <property type="match status" value="1"/>
</dbReference>
<dbReference type="Gene3D" id="1.10.3430.10">
    <property type="entry name" value="Ammonium transporter AmtB like domains"/>
    <property type="match status" value="1"/>
</dbReference>
<evidence type="ECO:0000256" key="1">
    <source>
        <dbReference type="ARBA" id="ARBA00004141"/>
    </source>
</evidence>
<feature type="domain" description="Ammonium transporter AmtB-like" evidence="11">
    <location>
        <begin position="43"/>
        <end position="454"/>
    </location>
</feature>
<dbReference type="EMBL" id="CP130144">
    <property type="protein sequence ID" value="WNZ45542.1"/>
    <property type="molecule type" value="Genomic_DNA"/>
</dbReference>
<comment type="subcellular location">
    <subcellularLocation>
        <location evidence="9">Cell membrane</location>
        <topology evidence="9">Multi-pass membrane protein</topology>
    </subcellularLocation>
    <subcellularLocation>
        <location evidence="1">Membrane</location>
        <topology evidence="1">Multi-pass membrane protein</topology>
    </subcellularLocation>
</comment>
<evidence type="ECO:0000256" key="2">
    <source>
        <dbReference type="ARBA" id="ARBA00005887"/>
    </source>
</evidence>
<evidence type="ECO:0000256" key="3">
    <source>
        <dbReference type="ARBA" id="ARBA00022448"/>
    </source>
</evidence>